<keyword evidence="1" id="KW-0812">Transmembrane</keyword>
<feature type="transmembrane region" description="Helical" evidence="1">
    <location>
        <begin position="93"/>
        <end position="116"/>
    </location>
</feature>
<reference evidence="2 3" key="1">
    <citation type="submission" date="2017-10" db="EMBL/GenBank/DDBJ databases">
        <title>Massilia psychrophilum sp. nov., a novel purple-pigmented bacterium isolated from Tianshan glacier, Xinjiang Municipality, China.</title>
        <authorList>
            <person name="Wang H."/>
        </authorList>
    </citation>
    <scope>NUCLEOTIDE SEQUENCE [LARGE SCALE GENOMIC DNA]</scope>
    <source>
        <strain evidence="2 3">JCM 30074</strain>
    </source>
</reference>
<gene>
    <name evidence="2" type="ORF">CR105_23500</name>
</gene>
<dbReference type="AlphaFoldDB" id="A0A2G8T954"/>
<dbReference type="RefSeq" id="WP_099792786.1">
    <property type="nucleotide sequence ID" value="NZ_JBHLYV010000006.1"/>
</dbReference>
<evidence type="ECO:0008006" key="4">
    <source>
        <dbReference type="Google" id="ProtNLM"/>
    </source>
</evidence>
<comment type="caution">
    <text evidence="2">The sequence shown here is derived from an EMBL/GenBank/DDBJ whole genome shotgun (WGS) entry which is preliminary data.</text>
</comment>
<evidence type="ECO:0000313" key="2">
    <source>
        <dbReference type="EMBL" id="PIL42577.1"/>
    </source>
</evidence>
<feature type="transmembrane region" description="Helical" evidence="1">
    <location>
        <begin position="186"/>
        <end position="207"/>
    </location>
</feature>
<keyword evidence="1" id="KW-1133">Transmembrane helix</keyword>
<feature type="transmembrane region" description="Helical" evidence="1">
    <location>
        <begin position="122"/>
        <end position="140"/>
    </location>
</feature>
<evidence type="ECO:0000313" key="3">
    <source>
        <dbReference type="Proteomes" id="UP000230390"/>
    </source>
</evidence>
<feature type="transmembrane region" description="Helical" evidence="1">
    <location>
        <begin position="161"/>
        <end position="180"/>
    </location>
</feature>
<feature type="transmembrane region" description="Helical" evidence="1">
    <location>
        <begin position="6"/>
        <end position="30"/>
    </location>
</feature>
<keyword evidence="3" id="KW-1185">Reference proteome</keyword>
<name>A0A2G8T954_9BURK</name>
<dbReference type="EMBL" id="PDOC01000024">
    <property type="protein sequence ID" value="PIL42577.1"/>
    <property type="molecule type" value="Genomic_DNA"/>
</dbReference>
<dbReference type="Proteomes" id="UP000230390">
    <property type="component" value="Unassembled WGS sequence"/>
</dbReference>
<proteinExistence type="predicted"/>
<organism evidence="2 3">
    <name type="scientific">Massilia eurypsychrophila</name>
    <dbReference type="NCBI Taxonomy" id="1485217"/>
    <lineage>
        <taxon>Bacteria</taxon>
        <taxon>Pseudomonadati</taxon>
        <taxon>Pseudomonadota</taxon>
        <taxon>Betaproteobacteria</taxon>
        <taxon>Burkholderiales</taxon>
        <taxon>Oxalobacteraceae</taxon>
        <taxon>Telluria group</taxon>
        <taxon>Massilia</taxon>
    </lineage>
</organism>
<feature type="transmembrane region" description="Helical" evidence="1">
    <location>
        <begin position="42"/>
        <end position="61"/>
    </location>
</feature>
<keyword evidence="1" id="KW-0472">Membrane</keyword>
<sequence length="218" mass="23830">MQPTHLLNVIIHVGCGIAAMAVGFIILAGAKGTARHRQLGRRFAWLTLGLCASAAAGNVLFRFIPVFAILTVLVLYQFAGGWRAVYTRERGPALVDAAMTACAATFAFALAPIVMLAARADGSTAVVYSSLGALAMVIGYDTCRWWFPAHWHATLWRYEHVYKTVASLFGMLSAASGNLIRVGQPWSQLLPSALGIAIIGWMFWRLWRGQRSAYRAMR</sequence>
<feature type="transmembrane region" description="Helical" evidence="1">
    <location>
        <begin position="67"/>
        <end position="86"/>
    </location>
</feature>
<accession>A0A2G8T954</accession>
<protein>
    <recommendedName>
        <fullName evidence="4">DUF2306 domain-containing protein</fullName>
    </recommendedName>
</protein>
<evidence type="ECO:0000256" key="1">
    <source>
        <dbReference type="SAM" id="Phobius"/>
    </source>
</evidence>
<dbReference type="OrthoDB" id="5984490at2"/>